<reference evidence="3" key="2">
    <citation type="submission" date="2009-11" db="EMBL/GenBank/DDBJ databases">
        <title>The Genome Sequence of Allomyces macrogynus strain ATCC 38327.</title>
        <authorList>
            <consortium name="The Broad Institute Genome Sequencing Platform"/>
            <person name="Russ C."/>
            <person name="Cuomo C."/>
            <person name="Shea T."/>
            <person name="Young S.K."/>
            <person name="Zeng Q."/>
            <person name="Koehrsen M."/>
            <person name="Haas B."/>
            <person name="Borodovsky M."/>
            <person name="Guigo R."/>
            <person name="Alvarado L."/>
            <person name="Berlin A."/>
            <person name="Borenstein D."/>
            <person name="Chen Z."/>
            <person name="Engels R."/>
            <person name="Freedman E."/>
            <person name="Gellesch M."/>
            <person name="Goldberg J."/>
            <person name="Griggs A."/>
            <person name="Gujja S."/>
            <person name="Heiman D."/>
            <person name="Hepburn T."/>
            <person name="Howarth C."/>
            <person name="Jen D."/>
            <person name="Larson L."/>
            <person name="Lewis B."/>
            <person name="Mehta T."/>
            <person name="Park D."/>
            <person name="Pearson M."/>
            <person name="Roberts A."/>
            <person name="Saif S."/>
            <person name="Shenoy N."/>
            <person name="Sisk P."/>
            <person name="Stolte C."/>
            <person name="Sykes S."/>
            <person name="Walk T."/>
            <person name="White J."/>
            <person name="Yandava C."/>
            <person name="Burger G."/>
            <person name="Gray M.W."/>
            <person name="Holland P.W.H."/>
            <person name="King N."/>
            <person name="Lang F.B.F."/>
            <person name="Roger A.J."/>
            <person name="Ruiz-Trillo I."/>
            <person name="Lander E."/>
            <person name="Nusbaum C."/>
        </authorList>
    </citation>
    <scope>NUCLEOTIDE SEQUENCE [LARGE SCALE GENOMIC DNA]</scope>
    <source>
        <strain evidence="3">ATCC 38327</strain>
    </source>
</reference>
<dbReference type="EMBL" id="GG745334">
    <property type="protein sequence ID" value="KNE59452.1"/>
    <property type="molecule type" value="Genomic_DNA"/>
</dbReference>
<dbReference type="VEuPathDB" id="FungiDB:AMAG_03730"/>
<sequence>MDLWTARAGLPRPVAIELVDKSTLGICRPVQLRVEQALEDAMSDDSRSLFEDIVLPFRVAHLLHVNADLFTRTFPAQANLVAMTRDLQATSLKLFKSALEELAQITTQDLQNPDSGELLPTDNVQRAVDLIWSMARTHSDLPVGSILLR</sequence>
<name>A0A0L0SAJ0_ALLM3</name>
<dbReference type="Pfam" id="PF20653">
    <property type="entry name" value="COG6_C"/>
    <property type="match status" value="1"/>
</dbReference>
<evidence type="ECO:0000313" key="2">
    <source>
        <dbReference type="EMBL" id="KNE59452.1"/>
    </source>
</evidence>
<evidence type="ECO:0000313" key="3">
    <source>
        <dbReference type="Proteomes" id="UP000054350"/>
    </source>
</evidence>
<feature type="domain" description="Conserved Oligomeric Golgi complex subunit 6 C-terminal" evidence="1">
    <location>
        <begin position="16"/>
        <end position="139"/>
    </location>
</feature>
<organism evidence="2 3">
    <name type="scientific">Allomyces macrogynus (strain ATCC 38327)</name>
    <name type="common">Allomyces javanicus var. macrogynus</name>
    <dbReference type="NCBI Taxonomy" id="578462"/>
    <lineage>
        <taxon>Eukaryota</taxon>
        <taxon>Fungi</taxon>
        <taxon>Fungi incertae sedis</taxon>
        <taxon>Blastocladiomycota</taxon>
        <taxon>Blastocladiomycetes</taxon>
        <taxon>Blastocladiales</taxon>
        <taxon>Blastocladiaceae</taxon>
        <taxon>Allomyces</taxon>
    </lineage>
</organism>
<dbReference type="AlphaFoldDB" id="A0A0L0SAJ0"/>
<dbReference type="Proteomes" id="UP000054350">
    <property type="component" value="Unassembled WGS sequence"/>
</dbReference>
<dbReference type="OrthoDB" id="272987at2759"/>
<keyword evidence="3" id="KW-1185">Reference proteome</keyword>
<protein>
    <recommendedName>
        <fullName evidence="1">Conserved Oligomeric Golgi complex subunit 6 C-terminal domain-containing protein</fullName>
    </recommendedName>
</protein>
<dbReference type="InterPro" id="IPR048369">
    <property type="entry name" value="COG6_C"/>
</dbReference>
<proteinExistence type="predicted"/>
<evidence type="ECO:0000259" key="1">
    <source>
        <dbReference type="Pfam" id="PF20653"/>
    </source>
</evidence>
<reference evidence="2 3" key="1">
    <citation type="submission" date="2009-11" db="EMBL/GenBank/DDBJ databases">
        <title>Annotation of Allomyces macrogynus ATCC 38327.</title>
        <authorList>
            <consortium name="The Broad Institute Genome Sequencing Platform"/>
            <person name="Russ C."/>
            <person name="Cuomo C."/>
            <person name="Burger G."/>
            <person name="Gray M.W."/>
            <person name="Holland P.W.H."/>
            <person name="King N."/>
            <person name="Lang F.B.F."/>
            <person name="Roger A.J."/>
            <person name="Ruiz-Trillo I."/>
            <person name="Young S.K."/>
            <person name="Zeng Q."/>
            <person name="Gargeya S."/>
            <person name="Fitzgerald M."/>
            <person name="Haas B."/>
            <person name="Abouelleil A."/>
            <person name="Alvarado L."/>
            <person name="Arachchi H.M."/>
            <person name="Berlin A."/>
            <person name="Chapman S.B."/>
            <person name="Gearin G."/>
            <person name="Goldberg J."/>
            <person name="Griggs A."/>
            <person name="Gujja S."/>
            <person name="Hansen M."/>
            <person name="Heiman D."/>
            <person name="Howarth C."/>
            <person name="Larimer J."/>
            <person name="Lui A."/>
            <person name="MacDonald P.J.P."/>
            <person name="McCowen C."/>
            <person name="Montmayeur A."/>
            <person name="Murphy C."/>
            <person name="Neiman D."/>
            <person name="Pearson M."/>
            <person name="Priest M."/>
            <person name="Roberts A."/>
            <person name="Saif S."/>
            <person name="Shea T."/>
            <person name="Sisk P."/>
            <person name="Stolte C."/>
            <person name="Sykes S."/>
            <person name="Wortman J."/>
            <person name="Nusbaum C."/>
            <person name="Birren B."/>
        </authorList>
    </citation>
    <scope>NUCLEOTIDE SEQUENCE [LARGE SCALE GENOMIC DNA]</scope>
    <source>
        <strain evidence="2 3">ATCC 38327</strain>
    </source>
</reference>
<accession>A0A0L0SAJ0</accession>
<gene>
    <name evidence="2" type="ORF">AMAG_03730</name>
</gene>